<dbReference type="InterPro" id="IPR001810">
    <property type="entry name" value="F-box_dom"/>
</dbReference>
<proteinExistence type="predicted"/>
<sequence length="486" mass="53438">MAIPEKVSSDLATVLSVARQRIGPGSDENFHLGTHPISLGRRANAMNLIASLALVIAPIHQLPSEILALIFVEAAQPTSWQSDAEWHTHTSSFACALRLSQVCSTWRQVALRTTLLWRVALPLTKKHSSAMLREFLQRAGAGLVPMDFPKGLPKSTLTTMLEVLPRAAALSVRCKDILNRMLGDNCPVLTNLHTLSVTVTCGPHESRTAAFITAETLATVTLNGPLLPMPWSRLEDLTLHTPTVHAREVLQALTQCTRVVHLNVIMQAWRVETTPRTDAHILAYLQSFKLHFKAVGGLHFDTMFWSLRLPSLCSFTLELENNFESWQASTQAEFTLFLLGSPHLENLGLRACKLTATDIHGMLICVPKLQQVNLQSCSGAAFTSRLVECLTYDAANPAPTLVPLLHTLTADNIFGGDDGLEDDEKLWAMIDSRASPASGPFPITPLRKIHLQFDDGWMEINDPLSPAVRARIAVLKSRGLDILIFG</sequence>
<keyword evidence="3" id="KW-1185">Reference proteome</keyword>
<feature type="domain" description="F-box" evidence="1">
    <location>
        <begin position="59"/>
        <end position="118"/>
    </location>
</feature>
<evidence type="ECO:0000259" key="1">
    <source>
        <dbReference type="Pfam" id="PF12937"/>
    </source>
</evidence>
<dbReference type="EMBL" id="DF838231">
    <property type="protein sequence ID" value="GAT42729.1"/>
    <property type="molecule type" value="Genomic_DNA"/>
</dbReference>
<dbReference type="Gene3D" id="3.80.10.10">
    <property type="entry name" value="Ribonuclease Inhibitor"/>
    <property type="match status" value="1"/>
</dbReference>
<evidence type="ECO:0000313" key="2">
    <source>
        <dbReference type="EMBL" id="GAT42729.1"/>
    </source>
</evidence>
<reference evidence="2" key="1">
    <citation type="submission" date="2014-09" db="EMBL/GenBank/DDBJ databases">
        <title>Genome sequence of the luminous mushroom Mycena chlorophos for searching fungal bioluminescence genes.</title>
        <authorList>
            <person name="Tanaka Y."/>
            <person name="Kasuga D."/>
            <person name="Oba Y."/>
            <person name="Hase S."/>
            <person name="Sato K."/>
            <person name="Oba Y."/>
            <person name="Sakakibara Y."/>
        </authorList>
    </citation>
    <scope>NUCLEOTIDE SEQUENCE</scope>
</reference>
<protein>
    <recommendedName>
        <fullName evidence="1">F-box domain-containing protein</fullName>
    </recommendedName>
</protein>
<dbReference type="InterPro" id="IPR032675">
    <property type="entry name" value="LRR_dom_sf"/>
</dbReference>
<dbReference type="Proteomes" id="UP000815677">
    <property type="component" value="Unassembled WGS sequence"/>
</dbReference>
<evidence type="ECO:0000313" key="3">
    <source>
        <dbReference type="Proteomes" id="UP000815677"/>
    </source>
</evidence>
<dbReference type="SUPFAM" id="SSF52047">
    <property type="entry name" value="RNI-like"/>
    <property type="match status" value="1"/>
</dbReference>
<accession>A0ABQ0KX61</accession>
<organism evidence="2 3">
    <name type="scientific">Mycena chlorophos</name>
    <name type="common">Agaric fungus</name>
    <name type="synonym">Agaricus chlorophos</name>
    <dbReference type="NCBI Taxonomy" id="658473"/>
    <lineage>
        <taxon>Eukaryota</taxon>
        <taxon>Fungi</taxon>
        <taxon>Dikarya</taxon>
        <taxon>Basidiomycota</taxon>
        <taxon>Agaricomycotina</taxon>
        <taxon>Agaricomycetes</taxon>
        <taxon>Agaricomycetidae</taxon>
        <taxon>Agaricales</taxon>
        <taxon>Marasmiineae</taxon>
        <taxon>Mycenaceae</taxon>
        <taxon>Mycena</taxon>
    </lineage>
</organism>
<gene>
    <name evidence="2" type="ORF">MCHLO_00432</name>
</gene>
<dbReference type="Pfam" id="PF12937">
    <property type="entry name" value="F-box-like"/>
    <property type="match status" value="1"/>
</dbReference>
<name>A0ABQ0KX61_MYCCL</name>